<dbReference type="EMBL" id="RCCJ01000001">
    <property type="protein sequence ID" value="RLJ71472.1"/>
    <property type="molecule type" value="Genomic_DNA"/>
</dbReference>
<proteinExistence type="predicted"/>
<reference evidence="1 2" key="1">
    <citation type="submission" date="2018-10" db="EMBL/GenBank/DDBJ databases">
        <title>Genomic Encyclopedia of Archaeal and Bacterial Type Strains, Phase II (KMG-II): from individual species to whole genera.</title>
        <authorList>
            <person name="Goeker M."/>
        </authorList>
    </citation>
    <scope>NUCLEOTIDE SEQUENCE [LARGE SCALE GENOMIC DNA]</scope>
    <source>
        <strain evidence="1 2">DSM 16510</strain>
    </source>
</reference>
<dbReference type="Proteomes" id="UP000267841">
    <property type="component" value="Unassembled WGS sequence"/>
</dbReference>
<keyword evidence="2" id="KW-1185">Reference proteome</keyword>
<name>A0A497XWE2_9AQUI</name>
<dbReference type="RefSeq" id="WP_121012885.1">
    <property type="nucleotide sequence ID" value="NZ_RCCJ01000001.1"/>
</dbReference>
<evidence type="ECO:0008006" key="3">
    <source>
        <dbReference type="Google" id="ProtNLM"/>
    </source>
</evidence>
<evidence type="ECO:0000313" key="1">
    <source>
        <dbReference type="EMBL" id="RLJ71472.1"/>
    </source>
</evidence>
<dbReference type="OrthoDB" id="9857072at2"/>
<sequence length="215" mass="23570">MKKTTIFKLTLLTFLTLSVMSVALLFAIPKAILLDRFLSGHGVYIFPNRVEEGFLSVYLENLKVFYRNQPLGSFAKTRLSFEPVGLSLSAVCGSGKISALLGFRRLRAEFNSADCLKGIGLVSGNLELEGNKLKGTLSVRRFVAKGFKIDAMNLYFKGKSFDGDIEYMGIKLNGGGMLKLNLQNLLASELSGEFKGSLGSLLIRGRLNNITAELK</sequence>
<protein>
    <recommendedName>
        <fullName evidence="3">Type II secretion system protein N</fullName>
    </recommendedName>
</protein>
<accession>A0A497XWE2</accession>
<organism evidence="1 2">
    <name type="scientific">Hydrogenivirga caldilitoris</name>
    <dbReference type="NCBI Taxonomy" id="246264"/>
    <lineage>
        <taxon>Bacteria</taxon>
        <taxon>Pseudomonadati</taxon>
        <taxon>Aquificota</taxon>
        <taxon>Aquificia</taxon>
        <taxon>Aquificales</taxon>
        <taxon>Aquificaceae</taxon>
        <taxon>Hydrogenivirga</taxon>
    </lineage>
</organism>
<dbReference type="AlphaFoldDB" id="A0A497XWE2"/>
<gene>
    <name evidence="1" type="ORF">BCF55_1774</name>
</gene>
<evidence type="ECO:0000313" key="2">
    <source>
        <dbReference type="Proteomes" id="UP000267841"/>
    </source>
</evidence>
<comment type="caution">
    <text evidence="1">The sequence shown here is derived from an EMBL/GenBank/DDBJ whole genome shotgun (WGS) entry which is preliminary data.</text>
</comment>